<dbReference type="GO" id="GO:0008270">
    <property type="term" value="F:zinc ion binding"/>
    <property type="evidence" value="ECO:0007669"/>
    <property type="project" value="UniProtKB-UniRule"/>
</dbReference>
<keyword evidence="5 8" id="KW-0862">Zinc</keyword>
<evidence type="ECO:0000256" key="4">
    <source>
        <dbReference type="ARBA" id="ARBA00022723"/>
    </source>
</evidence>
<evidence type="ECO:0000256" key="6">
    <source>
        <dbReference type="ARBA" id="ARBA00023239"/>
    </source>
</evidence>
<dbReference type="Proteomes" id="UP000828236">
    <property type="component" value="Unassembled WGS sequence"/>
</dbReference>
<comment type="caution">
    <text evidence="11">The sequence shown here is derived from an EMBL/GenBank/DDBJ whole genome shotgun (WGS) entry which is preliminary data.</text>
</comment>
<dbReference type="InterPro" id="IPR036398">
    <property type="entry name" value="CA_dom_sf"/>
</dbReference>
<evidence type="ECO:0000256" key="1">
    <source>
        <dbReference type="ARBA" id="ARBA00002904"/>
    </source>
</evidence>
<evidence type="ECO:0000256" key="8">
    <source>
        <dbReference type="RuleBase" id="RU367011"/>
    </source>
</evidence>
<dbReference type="AlphaFoldDB" id="A0A9D4NLC8"/>
<dbReference type="SMART" id="SM01057">
    <property type="entry name" value="Carb_anhydrase"/>
    <property type="match status" value="1"/>
</dbReference>
<dbReference type="InterPro" id="IPR001148">
    <property type="entry name" value="CA_dom"/>
</dbReference>
<evidence type="ECO:0000256" key="7">
    <source>
        <dbReference type="ARBA" id="ARBA00048348"/>
    </source>
</evidence>
<dbReference type="PANTHER" id="PTHR18952">
    <property type="entry name" value="CARBONIC ANHYDRASE"/>
    <property type="match status" value="1"/>
</dbReference>
<keyword evidence="4 8" id="KW-0479">Metal-binding</keyword>
<evidence type="ECO:0000259" key="10">
    <source>
        <dbReference type="PROSITE" id="PS51144"/>
    </source>
</evidence>
<dbReference type="InterPro" id="IPR023561">
    <property type="entry name" value="Carbonic_anhydrase_a-class"/>
</dbReference>
<evidence type="ECO:0000256" key="5">
    <source>
        <dbReference type="ARBA" id="ARBA00022833"/>
    </source>
</evidence>
<dbReference type="EC" id="4.2.1.1" evidence="3 8"/>
<dbReference type="OrthoDB" id="429145at2759"/>
<proteinExistence type="inferred from homology"/>
<comment type="catalytic activity">
    <reaction evidence="7 8">
        <text>hydrogencarbonate + H(+) = CO2 + H2O</text>
        <dbReference type="Rhea" id="RHEA:10748"/>
        <dbReference type="ChEBI" id="CHEBI:15377"/>
        <dbReference type="ChEBI" id="CHEBI:15378"/>
        <dbReference type="ChEBI" id="CHEBI:16526"/>
        <dbReference type="ChEBI" id="CHEBI:17544"/>
        <dbReference type="EC" id="4.2.1.1"/>
    </reaction>
</comment>
<comment type="function">
    <text evidence="1 8">Reversible hydration of carbon dioxide.</text>
</comment>
<dbReference type="GO" id="GO:0004089">
    <property type="term" value="F:carbonate dehydratase activity"/>
    <property type="evidence" value="ECO:0007669"/>
    <property type="project" value="UniProtKB-UniRule"/>
</dbReference>
<dbReference type="PROSITE" id="PS51144">
    <property type="entry name" value="ALPHA_CA_2"/>
    <property type="match status" value="1"/>
</dbReference>
<sequence length="278" mass="31550">MSAAVQPQQQQQRELPEVPVTGKRQSPIDISTNNVVNERTKRSVLQDGSKPLYIDYNPLNGVQMTLQNTGHGWQLSIPDEHAKNCEITGGTLGSDRYRLLQIHAHWGRDSKTGSEHTVNGRTFPCELHLVHWNSTKYSDPKQAQTQSKDGLAVIGVFVDIGSEPHPVFTIIDNLVPTIPYKGDKTSVQDEHLDLNQLVPDRHSPNYWFYLGSLTTPPYNESVLWHLMKTPITACENQIAEFRKLYEKESSNDSNHLVHENYRDIQDLHGRPILDIESN</sequence>
<name>A0A9D4NLC8_DERFA</name>
<comment type="cofactor">
    <cofactor evidence="8">
        <name>Zn(2+)</name>
        <dbReference type="ChEBI" id="CHEBI:29105"/>
    </cofactor>
</comment>
<protein>
    <recommendedName>
        <fullName evidence="3 8">Carbonic anhydrase</fullName>
        <ecNumber evidence="3 8">4.2.1.1</ecNumber>
    </recommendedName>
</protein>
<dbReference type="InterPro" id="IPR018338">
    <property type="entry name" value="Carbonic_anhydrase_a-class_CS"/>
</dbReference>
<evidence type="ECO:0000256" key="3">
    <source>
        <dbReference type="ARBA" id="ARBA00012925"/>
    </source>
</evidence>
<dbReference type="Pfam" id="PF00194">
    <property type="entry name" value="Carb_anhydrase"/>
    <property type="match status" value="1"/>
</dbReference>
<feature type="region of interest" description="Disordered" evidence="9">
    <location>
        <begin position="1"/>
        <end position="28"/>
    </location>
</feature>
<dbReference type="Gene3D" id="3.10.200.10">
    <property type="entry name" value="Alpha carbonic anhydrase"/>
    <property type="match status" value="1"/>
</dbReference>
<dbReference type="EMBL" id="SDOV01000010">
    <property type="protein sequence ID" value="KAH7636251.1"/>
    <property type="molecule type" value="Genomic_DNA"/>
</dbReference>
<keyword evidence="6 8" id="KW-0456">Lyase</keyword>
<comment type="similarity">
    <text evidence="2 8">Belongs to the alpha-carbonic anhydrase family.</text>
</comment>
<organism evidence="11">
    <name type="scientific">Dermatophagoides farinae</name>
    <name type="common">American house dust mite</name>
    <dbReference type="NCBI Taxonomy" id="6954"/>
    <lineage>
        <taxon>Eukaryota</taxon>
        <taxon>Metazoa</taxon>
        <taxon>Ecdysozoa</taxon>
        <taxon>Arthropoda</taxon>
        <taxon>Chelicerata</taxon>
        <taxon>Arachnida</taxon>
        <taxon>Acari</taxon>
        <taxon>Acariformes</taxon>
        <taxon>Sarcoptiformes</taxon>
        <taxon>Astigmata</taxon>
        <taxon>Psoroptidia</taxon>
        <taxon>Analgoidea</taxon>
        <taxon>Pyroglyphidae</taxon>
        <taxon>Dermatophagoidinae</taxon>
        <taxon>Dermatophagoides</taxon>
    </lineage>
</organism>
<reference evidence="11" key="2">
    <citation type="journal article" date="2021" name="World Allergy Organ. J.">
        <title>Chromosome-level assembly of Dermatophagoides farinae genome and transcriptome reveals two novel allergens Der f 37 and Der f 39.</title>
        <authorList>
            <person name="Chen J."/>
            <person name="Cai Z."/>
            <person name="Fan D."/>
            <person name="Hu J."/>
            <person name="Hou Y."/>
            <person name="He Y."/>
            <person name="Zhang Z."/>
            <person name="Zhao Z."/>
            <person name="Gao P."/>
            <person name="Hu W."/>
            <person name="Sun J."/>
            <person name="Li J."/>
            <person name="Ji K."/>
        </authorList>
    </citation>
    <scope>NUCLEOTIDE SEQUENCE</scope>
    <source>
        <strain evidence="11">JKM2019</strain>
    </source>
</reference>
<feature type="domain" description="Alpha-carbonic anhydrase" evidence="10">
    <location>
        <begin position="1"/>
        <end position="276"/>
    </location>
</feature>
<accession>A0A9D4NLC8</accession>
<dbReference type="PROSITE" id="PS00162">
    <property type="entry name" value="ALPHA_CA_1"/>
    <property type="match status" value="1"/>
</dbReference>
<dbReference type="CDD" id="cd00326">
    <property type="entry name" value="alpha_CA"/>
    <property type="match status" value="1"/>
</dbReference>
<evidence type="ECO:0000256" key="9">
    <source>
        <dbReference type="SAM" id="MobiDB-lite"/>
    </source>
</evidence>
<reference evidence="11" key="1">
    <citation type="submission" date="2020-06" db="EMBL/GenBank/DDBJ databases">
        <authorList>
            <person name="Ji K."/>
            <person name="Li J."/>
        </authorList>
    </citation>
    <scope>NUCLEOTIDE SEQUENCE</scope>
    <source>
        <strain evidence="11">JKM2019</strain>
        <tissue evidence="11">Whole body</tissue>
    </source>
</reference>
<evidence type="ECO:0000313" key="11">
    <source>
        <dbReference type="EMBL" id="KAH7636251.1"/>
    </source>
</evidence>
<gene>
    <name evidence="11" type="ORF">HUG17_10221</name>
</gene>
<feature type="compositionally biased region" description="Low complexity" evidence="9">
    <location>
        <begin position="1"/>
        <end position="12"/>
    </location>
</feature>
<evidence type="ECO:0000256" key="2">
    <source>
        <dbReference type="ARBA" id="ARBA00010718"/>
    </source>
</evidence>
<dbReference type="SUPFAM" id="SSF51069">
    <property type="entry name" value="Carbonic anhydrase"/>
    <property type="match status" value="1"/>
</dbReference>
<dbReference type="PANTHER" id="PTHR18952:SF265">
    <property type="entry name" value="CARBONIC ANHYDRASE"/>
    <property type="match status" value="1"/>
</dbReference>